<evidence type="ECO:0008006" key="4">
    <source>
        <dbReference type="Google" id="ProtNLM"/>
    </source>
</evidence>
<evidence type="ECO:0000313" key="3">
    <source>
        <dbReference type="Proteomes" id="UP001139179"/>
    </source>
</evidence>
<feature type="transmembrane region" description="Helical" evidence="1">
    <location>
        <begin position="74"/>
        <end position="94"/>
    </location>
</feature>
<sequence>MKRECAVFRDLKEDWQDGMVEAETAEWMAAHQMSCPLCRDWSEKEQNRAEQQPELPIDEKESLELETIKKARRFLAVGIGMIALFLIWVSIWLYI</sequence>
<keyword evidence="1" id="KW-0472">Membrane</keyword>
<reference evidence="2" key="1">
    <citation type="submission" date="2022-05" db="EMBL/GenBank/DDBJ databases">
        <title>Comparative Genomics of Spacecraft Associated Microbes.</title>
        <authorList>
            <person name="Tran M.T."/>
            <person name="Wright A."/>
            <person name="Seuylemezian A."/>
            <person name="Eisen J."/>
            <person name="Coil D."/>
        </authorList>
    </citation>
    <scope>NUCLEOTIDE SEQUENCE</scope>
    <source>
        <strain evidence="2">214.1.1</strain>
    </source>
</reference>
<dbReference type="AlphaFoldDB" id="A0A9X2DQ26"/>
<keyword evidence="1" id="KW-1133">Transmembrane helix</keyword>
<evidence type="ECO:0000313" key="2">
    <source>
        <dbReference type="EMBL" id="MCM3713785.1"/>
    </source>
</evidence>
<comment type="caution">
    <text evidence="2">The sequence shown here is derived from an EMBL/GenBank/DDBJ whole genome shotgun (WGS) entry which is preliminary data.</text>
</comment>
<dbReference type="EMBL" id="JAMBOL010000003">
    <property type="protein sequence ID" value="MCM3713785.1"/>
    <property type="molecule type" value="Genomic_DNA"/>
</dbReference>
<organism evidence="2 3">
    <name type="scientific">Halalkalibacter oceani</name>
    <dbReference type="NCBI Taxonomy" id="1653776"/>
    <lineage>
        <taxon>Bacteria</taxon>
        <taxon>Bacillati</taxon>
        <taxon>Bacillota</taxon>
        <taxon>Bacilli</taxon>
        <taxon>Bacillales</taxon>
        <taxon>Bacillaceae</taxon>
        <taxon>Halalkalibacter</taxon>
    </lineage>
</organism>
<dbReference type="RefSeq" id="WP_251222578.1">
    <property type="nucleotide sequence ID" value="NZ_JAMBOL010000003.1"/>
</dbReference>
<name>A0A9X2DQ26_9BACI</name>
<evidence type="ECO:0000256" key="1">
    <source>
        <dbReference type="SAM" id="Phobius"/>
    </source>
</evidence>
<protein>
    <recommendedName>
        <fullName evidence="4">Zinc-finger domain-containing protein</fullName>
    </recommendedName>
</protein>
<keyword evidence="3" id="KW-1185">Reference proteome</keyword>
<keyword evidence="1" id="KW-0812">Transmembrane</keyword>
<accession>A0A9X2DQ26</accession>
<gene>
    <name evidence="2" type="ORF">M3202_06785</name>
</gene>
<proteinExistence type="predicted"/>
<dbReference type="Proteomes" id="UP001139179">
    <property type="component" value="Unassembled WGS sequence"/>
</dbReference>